<comment type="caution">
    <text evidence="4">The sequence shown here is derived from an EMBL/GenBank/DDBJ whole genome shotgun (WGS) entry which is preliminary data.</text>
</comment>
<dbReference type="Pfam" id="PF00874">
    <property type="entry name" value="PRD"/>
    <property type="match status" value="2"/>
</dbReference>
<accession>A0AA44QJA2</accession>
<evidence type="ECO:0000256" key="2">
    <source>
        <dbReference type="SAM" id="MobiDB-lite"/>
    </source>
</evidence>
<dbReference type="PANTHER" id="PTHR30185:SF15">
    <property type="entry name" value="CRYPTIC BETA-GLUCOSIDE BGL OPERON ANTITERMINATOR"/>
    <property type="match status" value="1"/>
</dbReference>
<dbReference type="EMBL" id="MVCE01000002">
    <property type="protein sequence ID" value="PGF35026.1"/>
    <property type="molecule type" value="Genomic_DNA"/>
</dbReference>
<dbReference type="InterPro" id="IPR036650">
    <property type="entry name" value="CAT_RNA-bd_dom_sf"/>
</dbReference>
<evidence type="ECO:0000256" key="1">
    <source>
        <dbReference type="ARBA" id="ARBA00022737"/>
    </source>
</evidence>
<dbReference type="GO" id="GO:0003723">
    <property type="term" value="F:RNA binding"/>
    <property type="evidence" value="ECO:0007669"/>
    <property type="project" value="InterPro"/>
</dbReference>
<gene>
    <name evidence="4" type="ORF">B1B09_05290</name>
</gene>
<dbReference type="Gene3D" id="2.30.24.10">
    <property type="entry name" value="CAT RNA-binding domain"/>
    <property type="match status" value="1"/>
</dbReference>
<dbReference type="InterPro" id="IPR050661">
    <property type="entry name" value="BglG_antiterminators"/>
</dbReference>
<name>A0AA44QJA2_CUTAC</name>
<evidence type="ECO:0000313" key="5">
    <source>
        <dbReference type="Proteomes" id="UP000226191"/>
    </source>
</evidence>
<dbReference type="PROSITE" id="PS51372">
    <property type="entry name" value="PRD_2"/>
    <property type="match status" value="2"/>
</dbReference>
<feature type="compositionally biased region" description="Polar residues" evidence="2">
    <location>
        <begin position="1"/>
        <end position="11"/>
    </location>
</feature>
<dbReference type="Gene3D" id="1.10.1790.10">
    <property type="entry name" value="PRD domain"/>
    <property type="match status" value="2"/>
</dbReference>
<dbReference type="SUPFAM" id="SSF50151">
    <property type="entry name" value="SacY-like RNA-binding domain"/>
    <property type="match status" value="1"/>
</dbReference>
<feature type="region of interest" description="Disordered" evidence="2">
    <location>
        <begin position="1"/>
        <end position="29"/>
    </location>
</feature>
<evidence type="ECO:0000259" key="3">
    <source>
        <dbReference type="PROSITE" id="PS51372"/>
    </source>
</evidence>
<dbReference type="SMART" id="SM01061">
    <property type="entry name" value="CAT_RBD"/>
    <property type="match status" value="1"/>
</dbReference>
<feature type="domain" description="PRD" evidence="3">
    <location>
        <begin position="99"/>
        <end position="204"/>
    </location>
</feature>
<dbReference type="InterPro" id="IPR004341">
    <property type="entry name" value="CAT_RNA-bd_dom"/>
</dbReference>
<feature type="domain" description="PRD" evidence="3">
    <location>
        <begin position="205"/>
        <end position="315"/>
    </location>
</feature>
<sequence>MIRRQCSQSPQDDPVQRPDRSRYATTKQGSLRPGHVIVKKIYNNNVLLGVNGSGTEMVVNARGIAYGRHRGEIVDASSAQRYVAEGAYRTTAIASLLTNATHTEVRVAQAIVELAREELGTPHARRMMLPILDHLVAAVHRAKQGAVIDFPLEWEVRQLYPDEAELGRRAVEIVDGALGIHLQPEEWVAFSLHFINQRWDSKDVSRTMSMTQTICDVFTELEDLWHVEIDRSSMSASRFVTHLRYLFARASDNKQLSHVDLDIVGLMSDRYAEATLAASQVAEHMSKVIGNDLTKAEINYIALHTTRLYNEVMGMDG</sequence>
<organism evidence="4 5">
    <name type="scientific">Cutibacterium acnes</name>
    <name type="common">Propionibacterium acnes</name>
    <dbReference type="NCBI Taxonomy" id="1747"/>
    <lineage>
        <taxon>Bacteria</taxon>
        <taxon>Bacillati</taxon>
        <taxon>Actinomycetota</taxon>
        <taxon>Actinomycetes</taxon>
        <taxon>Propionibacteriales</taxon>
        <taxon>Propionibacteriaceae</taxon>
        <taxon>Cutibacterium</taxon>
    </lineage>
</organism>
<dbReference type="GO" id="GO:0006355">
    <property type="term" value="P:regulation of DNA-templated transcription"/>
    <property type="evidence" value="ECO:0007669"/>
    <property type="project" value="InterPro"/>
</dbReference>
<dbReference type="PANTHER" id="PTHR30185">
    <property type="entry name" value="CRYPTIC BETA-GLUCOSIDE BGL OPERON ANTITERMINATOR"/>
    <property type="match status" value="1"/>
</dbReference>
<reference evidence="4 5" key="1">
    <citation type="submission" date="2017-02" db="EMBL/GenBank/DDBJ databases">
        <title>Prevalence of linear plasmids in Cutibacterium acnes isolates obtained from cancerous prostatic tissue.</title>
        <authorList>
            <person name="Davidsson S."/>
            <person name="Bruggemann H."/>
        </authorList>
    </citation>
    <scope>NUCLEOTIDE SEQUENCE [LARGE SCALE GENOMIC DNA]</scope>
    <source>
        <strain evidence="4 5">11-78</strain>
    </source>
</reference>
<dbReference type="Pfam" id="PF03123">
    <property type="entry name" value="CAT_RBD"/>
    <property type="match status" value="1"/>
</dbReference>
<dbReference type="Proteomes" id="UP000226191">
    <property type="component" value="Unassembled WGS sequence"/>
</dbReference>
<dbReference type="InterPro" id="IPR011608">
    <property type="entry name" value="PRD"/>
</dbReference>
<dbReference type="AlphaFoldDB" id="A0AA44QJA2"/>
<dbReference type="InterPro" id="IPR036634">
    <property type="entry name" value="PRD_sf"/>
</dbReference>
<keyword evidence="1" id="KW-0677">Repeat</keyword>
<dbReference type="SUPFAM" id="SSF63520">
    <property type="entry name" value="PTS-regulatory domain, PRD"/>
    <property type="match status" value="2"/>
</dbReference>
<protein>
    <submittedName>
        <fullName evidence="4">Transcriptional antiterminator</fullName>
    </submittedName>
</protein>
<evidence type="ECO:0000313" key="4">
    <source>
        <dbReference type="EMBL" id="PGF35026.1"/>
    </source>
</evidence>
<proteinExistence type="predicted"/>